<evidence type="ECO:0000313" key="3">
    <source>
        <dbReference type="EMBL" id="TQF15408.1"/>
    </source>
</evidence>
<proteinExistence type="predicted"/>
<evidence type="ECO:0000259" key="2">
    <source>
        <dbReference type="Pfam" id="PF21070"/>
    </source>
</evidence>
<dbReference type="EMBL" id="VIFM01000044">
    <property type="protein sequence ID" value="TQF15408.1"/>
    <property type="molecule type" value="Genomic_DNA"/>
</dbReference>
<protein>
    <recommendedName>
        <fullName evidence="2">Type VI secretion system component TssM1 helical domain-containing protein</fullName>
    </recommendedName>
</protein>
<comment type="caution">
    <text evidence="3">The sequence shown here is derived from an EMBL/GenBank/DDBJ whole genome shotgun (WGS) entry which is preliminary data.</text>
</comment>
<keyword evidence="4" id="KW-1185">Reference proteome</keyword>
<reference evidence="3 4" key="1">
    <citation type="submission" date="2019-06" db="EMBL/GenBank/DDBJ databases">
        <authorList>
            <person name="Livingstone P."/>
            <person name="Whitworth D."/>
        </authorList>
    </citation>
    <scope>NUCLEOTIDE SEQUENCE [LARGE SCALE GENOMIC DNA]</scope>
    <source>
        <strain evidence="3 4">AM401</strain>
    </source>
</reference>
<keyword evidence="1" id="KW-1133">Transmembrane helix</keyword>
<sequence length="1294" mass="145715">MAGEKTPIAAAASAAANASPATVEAAKPYLTWVLIGLAVLLAVALVVGLVWWWRKRRRAAPQVEPRRKLDANALVRIRKQFLSALPWRYRVAVMDFPTVVVFGPAGAGKTTLIDLEVDWRRQERQFMPSFTSDPLLQIFLGPDKIVQEVSASLLEDDTQEARRALRRLWEASFRRQKGRVAIALDARWLAETPPDEVRRVIQLVRGKINLLSEVCKGAVETRLCLTHMDAMVGFPDFAQLLRSHGIPLHWDVPPPGEEAKLAAGLQPMEQYFALGLVSLSVEAFSRLEEFYARGGESFAALSRFVTGLWEGGTLSYRPELSRVYLSSPMPEARSTGVFAIAPEKRNIELRARYRGKHLSRCALLLAVGCLPVLGAYGNFYKKLEEAQRHMEDFEATVQRLGQQHLTASGEVVVDKGQGAMQSMDTLLAAARYFPLLSHSFLDEQEVLRDQLANTVRLSYLKPLLESCQEQCQRCGTLIPGCAPAELVGNRSRWAPTHSDERCERETLCRPEQMLHVMAVTRASRGDDMGRFILSGLDVQYRKRWNWAADSLGFIGTHAAAKESNWMQATKLREEVVGDYIISSDQAWRAGMQAQGQLPWMRWPYEWLTEESYLGPWRDHLQRLQLVMGASELDLEQWRVLTSERKRLQITLAQSVAYTSARKMLALLDASGAPESQATLKGVESTLDSIDWHREHEPMLAAVLRMEEEIDAGLKAAAEMSTAELLTRTGGLFVPTNGDARLEVRVLQQSFEFRPKELSRVLLDKLLRQMEQGQRPFQRQTVRLPAGAVASASEMGMGMSMEDAMDMGRVDTLPSRHGSEWLTFETDIRPLVDEFTIRMTDSKLSRAEAAQRQGYVLKKVSNFGQRYRQDLLVKYRDYRFTALTTSLASELSAVTQPTSELVSMLREVATGAGIGPMEGPYYEPLRQELSAFRPIVQLMTPDKDGQTAQLAAYLLLVSQLHTEVSGFNAAPVLGERVVVPASLRAGGEEVPASTEEGGRQLTDLLSPLGRVGLSMLLDDEGSYLRRVDAWLDKQGILGELRRPFREPFLMTRELGRAELERVLEEQWEWRFRTLLTPLLRRYPFAVEASQELDPTELEVLKRKDGAFWQFVNQVLSPVVEERGTEWMLRRALRQQLSVPPRMLAMLGRLSKLAKLLWNDEGKPQPLMLQVRPLPLPPSGENGFVTMSFLKCGAAAAFGFNQTPAWQDFALAWWEPRSASVGVELRVPGREGKRYRSTELSRSSWNCFRILDSATFDAEHNAIWPLPGPDGSEHSEIRLRFGMRGGPWTLFQEVTR</sequence>
<dbReference type="Proteomes" id="UP000315369">
    <property type="component" value="Unassembled WGS sequence"/>
</dbReference>
<keyword evidence="1" id="KW-0812">Transmembrane</keyword>
<feature type="domain" description="Type VI secretion system component TssM1 helical" evidence="2">
    <location>
        <begin position="1075"/>
        <end position="1157"/>
    </location>
</feature>
<feature type="transmembrane region" description="Helical" evidence="1">
    <location>
        <begin position="361"/>
        <end position="380"/>
    </location>
</feature>
<name>A0A540X2C2_9BACT</name>
<organism evidence="3 4">
    <name type="scientific">Myxococcus llanfairpwllgwyngyllgogerychwyrndrobwllllantysiliogogogochensis</name>
    <dbReference type="NCBI Taxonomy" id="2590453"/>
    <lineage>
        <taxon>Bacteria</taxon>
        <taxon>Pseudomonadati</taxon>
        <taxon>Myxococcota</taxon>
        <taxon>Myxococcia</taxon>
        <taxon>Myxococcales</taxon>
        <taxon>Cystobacterineae</taxon>
        <taxon>Myxococcaceae</taxon>
        <taxon>Myxococcus</taxon>
    </lineage>
</organism>
<dbReference type="PANTHER" id="PTHR36153">
    <property type="entry name" value="INNER MEMBRANE PROTEIN-RELATED"/>
    <property type="match status" value="1"/>
</dbReference>
<dbReference type="InterPro" id="IPR053156">
    <property type="entry name" value="T6SS_TssM-like"/>
</dbReference>
<dbReference type="RefSeq" id="WP_141642931.1">
    <property type="nucleotide sequence ID" value="NZ_VIFM01000044.1"/>
</dbReference>
<dbReference type="PANTHER" id="PTHR36153:SF1">
    <property type="entry name" value="TYPE VI SECRETION SYSTEM COMPONENT TSSM1"/>
    <property type="match status" value="1"/>
</dbReference>
<feature type="transmembrane region" description="Helical" evidence="1">
    <location>
        <begin position="35"/>
        <end position="53"/>
    </location>
</feature>
<accession>A0A540X2C2</accession>
<gene>
    <name evidence="3" type="ORF">FJV41_13810</name>
</gene>
<evidence type="ECO:0000313" key="4">
    <source>
        <dbReference type="Proteomes" id="UP000315369"/>
    </source>
</evidence>
<dbReference type="OrthoDB" id="5476391at2"/>
<dbReference type="Pfam" id="PF21070">
    <property type="entry name" value="IcmF_helical"/>
    <property type="match status" value="1"/>
</dbReference>
<evidence type="ECO:0000256" key="1">
    <source>
        <dbReference type="SAM" id="Phobius"/>
    </source>
</evidence>
<dbReference type="InterPro" id="IPR048677">
    <property type="entry name" value="TssM1_hel"/>
</dbReference>
<keyword evidence="1" id="KW-0472">Membrane</keyword>